<comment type="caution">
    <text evidence="1">The sequence shown here is derived from an EMBL/GenBank/DDBJ whole genome shotgun (WGS) entry which is preliminary data.</text>
</comment>
<keyword evidence="2" id="KW-1185">Reference proteome</keyword>
<dbReference type="RefSeq" id="WP_408085346.1">
    <property type="nucleotide sequence ID" value="NZ_JBELPZ010000011.1"/>
</dbReference>
<sequence>MSLLLYINGQQVDLDAGSIIAQTKQVNDLNSLDNRQASYTNKFKLPKTGRNIKIMEYLSLPGNNSAIPYQKNECSLYSETGECFVYKGWAVITDGGDDYEAVIYDGIIDLYKKMENKKMSDIDISELTHTKSLQNVIASWDASQNLKYRYILADYNGDKYTLQIPPVIAPFTNAINLDYLIPSAKVEYLWQQVFTQFGFTYSGEIFHTENFKKMWLTFPKGVSPEDLNTTLLESDTPLQASMQTQTTHGYRNFYTLTYGNITTNALTDGNIIHWRAPETGLYRLTISGKLKTNKGIAALYLAKNAQGMALYDTQPYVTIIEDTAGNTEFEETVNFNLQQNDTVCMVIKLKHTGLSNANFIDFEDSELNLQFIQVSGNPINFQEGFEGLSVKDFLNEIVYRFGLTMYKDKFSNNYHFLTLQEQLQTTDIENYSSKLVKKTSEKYELGNYAQKNWFRYKYSKDEDSYYDEYIPIINENLEASKDILKSKIYAPEQKIGSIAGFASNVYPFWEKETSEDEETGEITTEYRALNNRFYFLKDTTKYLSSSMVIRSATLQSDDQEQNQEQEIFTTAPFESYYKLPLQDIVQEYYAPIYAILQNTCIITADLWLNDVDIANFDFKKLYYIEQLASYFIMNKINNYIPGKPVKCEMLRVLYAPVPDYPQSGIIITDAQQLTGNEYSVTFIVNNYTVEEDTFLLFESSYDGQFWVDTNNPTPLLQGGTVTIDLTGYPQAYIRITDSANTYSNSYIL</sequence>
<reference evidence="1 2" key="1">
    <citation type="submission" date="2024-06" db="EMBL/GenBank/DDBJ databases">
        <authorList>
            <person name="Kaempfer P."/>
            <person name="Viver T."/>
        </authorList>
    </citation>
    <scope>NUCLEOTIDE SEQUENCE [LARGE SCALE GENOMIC DNA]</scope>
    <source>
        <strain evidence="1 2">ST-119</strain>
    </source>
</reference>
<proteinExistence type="predicted"/>
<gene>
    <name evidence="1" type="ORF">ABS766_11665</name>
</gene>
<evidence type="ECO:0000313" key="2">
    <source>
        <dbReference type="Proteomes" id="UP001629156"/>
    </source>
</evidence>
<evidence type="ECO:0000313" key="1">
    <source>
        <dbReference type="EMBL" id="MFL9845078.1"/>
    </source>
</evidence>
<dbReference type="Proteomes" id="UP001629156">
    <property type="component" value="Unassembled WGS sequence"/>
</dbReference>
<name>A0ABW8YXY5_9FLAO</name>
<protein>
    <submittedName>
        <fullName evidence="1">Uncharacterized protein</fullName>
    </submittedName>
</protein>
<dbReference type="EMBL" id="JBELPZ010000011">
    <property type="protein sequence ID" value="MFL9845078.1"/>
    <property type="molecule type" value="Genomic_DNA"/>
</dbReference>
<accession>A0ABW8YXY5</accession>
<organism evidence="1 2">
    <name type="scientific">Flavobacterium rhizosphaerae</name>
    <dbReference type="NCBI Taxonomy" id="3163298"/>
    <lineage>
        <taxon>Bacteria</taxon>
        <taxon>Pseudomonadati</taxon>
        <taxon>Bacteroidota</taxon>
        <taxon>Flavobacteriia</taxon>
        <taxon>Flavobacteriales</taxon>
        <taxon>Flavobacteriaceae</taxon>
        <taxon>Flavobacterium</taxon>
    </lineage>
</organism>